<gene>
    <name evidence="1" type="ORF">DPMN_078481</name>
</gene>
<reference evidence="1" key="1">
    <citation type="journal article" date="2019" name="bioRxiv">
        <title>The Genome of the Zebra Mussel, Dreissena polymorpha: A Resource for Invasive Species Research.</title>
        <authorList>
            <person name="McCartney M.A."/>
            <person name="Auch B."/>
            <person name="Kono T."/>
            <person name="Mallez S."/>
            <person name="Zhang Y."/>
            <person name="Obille A."/>
            <person name="Becker A."/>
            <person name="Abrahante J.E."/>
            <person name="Garbe J."/>
            <person name="Badalamenti J.P."/>
            <person name="Herman A."/>
            <person name="Mangelson H."/>
            <person name="Liachko I."/>
            <person name="Sullivan S."/>
            <person name="Sone E.D."/>
            <person name="Koren S."/>
            <person name="Silverstein K.A.T."/>
            <person name="Beckman K.B."/>
            <person name="Gohl D.M."/>
        </authorList>
    </citation>
    <scope>NUCLEOTIDE SEQUENCE</scope>
    <source>
        <strain evidence="1">Duluth1</strain>
        <tissue evidence="1">Whole animal</tissue>
    </source>
</reference>
<organism evidence="1 2">
    <name type="scientific">Dreissena polymorpha</name>
    <name type="common">Zebra mussel</name>
    <name type="synonym">Mytilus polymorpha</name>
    <dbReference type="NCBI Taxonomy" id="45954"/>
    <lineage>
        <taxon>Eukaryota</taxon>
        <taxon>Metazoa</taxon>
        <taxon>Spiralia</taxon>
        <taxon>Lophotrochozoa</taxon>
        <taxon>Mollusca</taxon>
        <taxon>Bivalvia</taxon>
        <taxon>Autobranchia</taxon>
        <taxon>Heteroconchia</taxon>
        <taxon>Euheterodonta</taxon>
        <taxon>Imparidentia</taxon>
        <taxon>Neoheterodontei</taxon>
        <taxon>Myida</taxon>
        <taxon>Dreissenoidea</taxon>
        <taxon>Dreissenidae</taxon>
        <taxon>Dreissena</taxon>
    </lineage>
</organism>
<evidence type="ECO:0000313" key="2">
    <source>
        <dbReference type="Proteomes" id="UP000828390"/>
    </source>
</evidence>
<evidence type="ECO:0000313" key="1">
    <source>
        <dbReference type="EMBL" id="KAH3703445.1"/>
    </source>
</evidence>
<dbReference type="Proteomes" id="UP000828390">
    <property type="component" value="Unassembled WGS sequence"/>
</dbReference>
<proteinExistence type="predicted"/>
<protein>
    <submittedName>
        <fullName evidence="1">Uncharacterized protein</fullName>
    </submittedName>
</protein>
<reference evidence="1" key="2">
    <citation type="submission" date="2020-11" db="EMBL/GenBank/DDBJ databases">
        <authorList>
            <person name="McCartney M.A."/>
            <person name="Auch B."/>
            <person name="Kono T."/>
            <person name="Mallez S."/>
            <person name="Becker A."/>
            <person name="Gohl D.M."/>
            <person name="Silverstein K.A.T."/>
            <person name="Koren S."/>
            <person name="Bechman K.B."/>
            <person name="Herman A."/>
            <person name="Abrahante J.E."/>
            <person name="Garbe J."/>
        </authorList>
    </citation>
    <scope>NUCLEOTIDE SEQUENCE</scope>
    <source>
        <strain evidence="1">Duluth1</strain>
        <tissue evidence="1">Whole animal</tissue>
    </source>
</reference>
<dbReference type="AlphaFoldDB" id="A0A9D3YR72"/>
<accession>A0A9D3YR72</accession>
<dbReference type="EMBL" id="JAIWYP010000015">
    <property type="protein sequence ID" value="KAH3703445.1"/>
    <property type="molecule type" value="Genomic_DNA"/>
</dbReference>
<sequence length="50" mass="5513">MFARSLLNARFAANVRKPKRTISGGSSLAKPIVQKDRIGNERSLANVRCN</sequence>
<comment type="caution">
    <text evidence="1">The sequence shown here is derived from an EMBL/GenBank/DDBJ whole genome shotgun (WGS) entry which is preliminary data.</text>
</comment>
<name>A0A9D3YR72_DREPO</name>
<keyword evidence="2" id="KW-1185">Reference proteome</keyword>